<dbReference type="InterPro" id="IPR036565">
    <property type="entry name" value="Mur-like_cat_sf"/>
</dbReference>
<comment type="similarity">
    <text evidence="1">Belongs to the MurCDEF family. MurE subfamily.</text>
</comment>
<dbReference type="NCBIfam" id="TIGR01085">
    <property type="entry name" value="murE"/>
    <property type="match status" value="1"/>
</dbReference>
<reference evidence="4" key="1">
    <citation type="submission" date="2016-10" db="EMBL/GenBank/DDBJ databases">
        <authorList>
            <person name="de Groot N.N."/>
        </authorList>
    </citation>
    <scope>NUCLEOTIDE SEQUENCE</scope>
</reference>
<dbReference type="SUPFAM" id="SSF53623">
    <property type="entry name" value="MurD-like peptide ligases, catalytic domain"/>
    <property type="match status" value="1"/>
</dbReference>
<dbReference type="SUPFAM" id="SSF53244">
    <property type="entry name" value="MurD-like peptide ligases, peptide-binding domain"/>
    <property type="match status" value="1"/>
</dbReference>
<feature type="domain" description="Mur ligase C-terminal" evidence="2">
    <location>
        <begin position="282"/>
        <end position="403"/>
    </location>
</feature>
<dbReference type="InterPro" id="IPR013221">
    <property type="entry name" value="Mur_ligase_cen"/>
</dbReference>
<dbReference type="GO" id="GO:0051301">
    <property type="term" value="P:cell division"/>
    <property type="evidence" value="ECO:0007669"/>
    <property type="project" value="InterPro"/>
</dbReference>
<feature type="domain" description="Mur ligase central" evidence="3">
    <location>
        <begin position="65"/>
        <end position="258"/>
    </location>
</feature>
<dbReference type="Pfam" id="PF02875">
    <property type="entry name" value="Mur_ligase_C"/>
    <property type="match status" value="1"/>
</dbReference>
<evidence type="ECO:0000259" key="3">
    <source>
        <dbReference type="Pfam" id="PF08245"/>
    </source>
</evidence>
<dbReference type="InterPro" id="IPR004101">
    <property type="entry name" value="Mur_ligase_C"/>
</dbReference>
<proteinExistence type="inferred from homology"/>
<dbReference type="GO" id="GO:0005737">
    <property type="term" value="C:cytoplasm"/>
    <property type="evidence" value="ECO:0007669"/>
    <property type="project" value="InterPro"/>
</dbReference>
<dbReference type="AlphaFoldDB" id="A0A1W1BZW7"/>
<dbReference type="GO" id="GO:0008360">
    <property type="term" value="P:regulation of cell shape"/>
    <property type="evidence" value="ECO:0007669"/>
    <property type="project" value="InterPro"/>
</dbReference>
<protein>
    <submittedName>
        <fullName evidence="4">UDP-N-acetylmuramoylalanyl-D-glutamate--2,6-diaminopimelate ligase</fullName>
        <ecNumber evidence="4">6.3.2.13</ecNumber>
    </submittedName>
</protein>
<gene>
    <name evidence="4" type="ORF">MNB_SV-6-1116</name>
</gene>
<dbReference type="NCBIfam" id="NF001126">
    <property type="entry name" value="PRK00139.1-4"/>
    <property type="match status" value="1"/>
</dbReference>
<dbReference type="GO" id="GO:0008765">
    <property type="term" value="F:UDP-N-acetylmuramoylalanyl-D-glutamate-2,6-diaminopimelate ligase activity"/>
    <property type="evidence" value="ECO:0007669"/>
    <property type="project" value="UniProtKB-EC"/>
</dbReference>
<evidence type="ECO:0000313" key="4">
    <source>
        <dbReference type="EMBL" id="SFV59017.1"/>
    </source>
</evidence>
<dbReference type="InterPro" id="IPR005761">
    <property type="entry name" value="UDP-N-AcMur-Glu-dNH2Pim_ligase"/>
</dbReference>
<dbReference type="PANTHER" id="PTHR23135:SF4">
    <property type="entry name" value="UDP-N-ACETYLMURAMOYL-L-ALANYL-D-GLUTAMATE--2,6-DIAMINOPIMELATE LIGASE MURE HOMOLOG, CHLOROPLASTIC"/>
    <property type="match status" value="1"/>
</dbReference>
<evidence type="ECO:0000259" key="2">
    <source>
        <dbReference type="Pfam" id="PF02875"/>
    </source>
</evidence>
<dbReference type="EMBL" id="FPHC01000049">
    <property type="protein sequence ID" value="SFV59017.1"/>
    <property type="molecule type" value="Genomic_DNA"/>
</dbReference>
<dbReference type="Pfam" id="PF08245">
    <property type="entry name" value="Mur_ligase_M"/>
    <property type="match status" value="1"/>
</dbReference>
<dbReference type="EC" id="6.3.2.13" evidence="4"/>
<dbReference type="Gene3D" id="3.40.1190.10">
    <property type="entry name" value="Mur-like, catalytic domain"/>
    <property type="match status" value="1"/>
</dbReference>
<sequence length="431" mass="48067">MTTPIEYENFKYITDNTADINGQTIFLKTEQNSKYYEGLTSQPQYITPLELISAWGLDSLKVVGVTGTNGKTTVTAAIYSFLLDLDEKPALQGTRGLFAEENRIEEKSMTTPSILETLHNMKQTKDMGCEYFIMEVSSHAIDQKRIEGIEFALKVHTNVTSDHLDYHGTVEEYRRVKSLFFADDTPKLLNKDDIKNITYNPIGAQSYGVDEPATFKVQAFSLLHGITAGVKHLQEEATFHSPMVGLFNLFNLMAAIGSVVMLTGKKIDEVCEVVENFAGVAGRMEVISREPLVIVDFAHTADGMYQVLDSIKDRDISVVFGAGGNRDKSKRPKMGAVAGRFAQKIYVTSDNPRDEVPEMILEDILVGLRGKDGVVATPDRRLAIKMALDSLEDNEVLLILGKGDEDYQEVKGIKHHFDDREVARELLALRK</sequence>
<dbReference type="PANTHER" id="PTHR23135">
    <property type="entry name" value="MUR LIGASE FAMILY MEMBER"/>
    <property type="match status" value="1"/>
</dbReference>
<organism evidence="4">
    <name type="scientific">hydrothermal vent metagenome</name>
    <dbReference type="NCBI Taxonomy" id="652676"/>
    <lineage>
        <taxon>unclassified sequences</taxon>
        <taxon>metagenomes</taxon>
        <taxon>ecological metagenomes</taxon>
    </lineage>
</organism>
<dbReference type="Gene3D" id="3.90.190.20">
    <property type="entry name" value="Mur ligase, C-terminal domain"/>
    <property type="match status" value="1"/>
</dbReference>
<evidence type="ECO:0000256" key="1">
    <source>
        <dbReference type="ARBA" id="ARBA00005898"/>
    </source>
</evidence>
<dbReference type="GO" id="GO:0005524">
    <property type="term" value="F:ATP binding"/>
    <property type="evidence" value="ECO:0007669"/>
    <property type="project" value="InterPro"/>
</dbReference>
<accession>A0A1W1BZW7</accession>
<name>A0A1W1BZW7_9ZZZZ</name>
<keyword evidence="4" id="KW-0436">Ligase</keyword>
<dbReference type="InterPro" id="IPR036615">
    <property type="entry name" value="Mur_ligase_C_dom_sf"/>
</dbReference>